<name>A0A0K0DR38_ANGCA</name>
<sequence length="90" mass="10193">FSERVVRKRDAGQHENLPELTFGSDDEQQVNSVGILRIPLKQLMPIFSAVRVKRVSRAGSSHRPRVMNKNKGNSHAHQSKAVEKKVDTFD</sequence>
<evidence type="ECO:0000313" key="3">
    <source>
        <dbReference type="WBParaSite" id="ACAC_0001422701-mRNA-1"/>
    </source>
</evidence>
<proteinExistence type="predicted"/>
<feature type="compositionally biased region" description="Basic residues" evidence="1">
    <location>
        <begin position="55"/>
        <end position="78"/>
    </location>
</feature>
<dbReference type="AlphaFoldDB" id="A0A0K0DR38"/>
<feature type="region of interest" description="Disordered" evidence="1">
    <location>
        <begin position="1"/>
        <end position="24"/>
    </location>
</feature>
<accession>A0A0K0DR38</accession>
<dbReference type="Proteomes" id="UP000035642">
    <property type="component" value="Unassembled WGS sequence"/>
</dbReference>
<organism evidence="2 3">
    <name type="scientific">Angiostrongylus cantonensis</name>
    <name type="common">Rat lungworm</name>
    <dbReference type="NCBI Taxonomy" id="6313"/>
    <lineage>
        <taxon>Eukaryota</taxon>
        <taxon>Metazoa</taxon>
        <taxon>Ecdysozoa</taxon>
        <taxon>Nematoda</taxon>
        <taxon>Chromadorea</taxon>
        <taxon>Rhabditida</taxon>
        <taxon>Rhabditina</taxon>
        <taxon>Rhabditomorpha</taxon>
        <taxon>Strongyloidea</taxon>
        <taxon>Metastrongylidae</taxon>
        <taxon>Angiostrongylus</taxon>
    </lineage>
</organism>
<reference evidence="3" key="2">
    <citation type="submission" date="2017-02" db="UniProtKB">
        <authorList>
            <consortium name="WormBaseParasite"/>
        </authorList>
    </citation>
    <scope>IDENTIFICATION</scope>
</reference>
<reference evidence="2" key="1">
    <citation type="submission" date="2012-09" db="EMBL/GenBank/DDBJ databases">
        <authorList>
            <person name="Martin A.A."/>
        </authorList>
    </citation>
    <scope>NUCLEOTIDE SEQUENCE</scope>
</reference>
<keyword evidence="2" id="KW-1185">Reference proteome</keyword>
<feature type="compositionally biased region" description="Basic and acidic residues" evidence="1">
    <location>
        <begin position="80"/>
        <end position="90"/>
    </location>
</feature>
<evidence type="ECO:0000256" key="1">
    <source>
        <dbReference type="SAM" id="MobiDB-lite"/>
    </source>
</evidence>
<protein>
    <submittedName>
        <fullName evidence="3">Movement protein</fullName>
    </submittedName>
</protein>
<feature type="compositionally biased region" description="Basic and acidic residues" evidence="1">
    <location>
        <begin position="1"/>
        <end position="17"/>
    </location>
</feature>
<feature type="region of interest" description="Disordered" evidence="1">
    <location>
        <begin position="55"/>
        <end position="90"/>
    </location>
</feature>
<dbReference type="WBParaSite" id="ACAC_0001422701-mRNA-1">
    <property type="protein sequence ID" value="ACAC_0001422701-mRNA-1"/>
    <property type="gene ID" value="ACAC_0001422701"/>
</dbReference>
<evidence type="ECO:0000313" key="2">
    <source>
        <dbReference type="Proteomes" id="UP000035642"/>
    </source>
</evidence>